<keyword evidence="1" id="KW-1133">Transmembrane helix</keyword>
<proteinExistence type="predicted"/>
<keyword evidence="3" id="KW-1185">Reference proteome</keyword>
<dbReference type="GeneID" id="136084989"/>
<dbReference type="Proteomes" id="UP001652625">
    <property type="component" value="Chromosome 09"/>
</dbReference>
<evidence type="ECO:0000256" key="1">
    <source>
        <dbReference type="SAM" id="Phobius"/>
    </source>
</evidence>
<evidence type="ECO:0000313" key="4">
    <source>
        <dbReference type="RefSeq" id="XP_065662453.1"/>
    </source>
</evidence>
<name>A0ABM4CKZ1_HYDVU</name>
<feature type="transmembrane region" description="Helical" evidence="1">
    <location>
        <begin position="119"/>
        <end position="141"/>
    </location>
</feature>
<keyword evidence="1" id="KW-0472">Membrane</keyword>
<protein>
    <submittedName>
        <fullName evidence="4">Uncharacterized protein LOC136084989</fullName>
    </submittedName>
</protein>
<reference evidence="4" key="1">
    <citation type="submission" date="2025-08" db="UniProtKB">
        <authorList>
            <consortium name="RefSeq"/>
        </authorList>
    </citation>
    <scope>IDENTIFICATION</scope>
</reference>
<evidence type="ECO:0000256" key="2">
    <source>
        <dbReference type="SAM" id="SignalP"/>
    </source>
</evidence>
<keyword evidence="2" id="KW-0732">Signal</keyword>
<organism evidence="3 4">
    <name type="scientific">Hydra vulgaris</name>
    <name type="common">Hydra</name>
    <name type="synonym">Hydra attenuata</name>
    <dbReference type="NCBI Taxonomy" id="6087"/>
    <lineage>
        <taxon>Eukaryota</taxon>
        <taxon>Metazoa</taxon>
        <taxon>Cnidaria</taxon>
        <taxon>Hydrozoa</taxon>
        <taxon>Hydroidolina</taxon>
        <taxon>Anthoathecata</taxon>
        <taxon>Aplanulata</taxon>
        <taxon>Hydridae</taxon>
        <taxon>Hydra</taxon>
    </lineage>
</organism>
<dbReference type="RefSeq" id="XP_065662453.1">
    <property type="nucleotide sequence ID" value="XM_065806381.1"/>
</dbReference>
<sequence>MIFEILLVYNVVFSVSFNPESYITCKNEDKFTTLSGDLHCTLSCECPSDEQKEVRNVYVGCEKCCCANINYKHIEKALQETTKNLTYALLKNRNLTDYNENLKKKSEAAVNQFKKKISALIVAICVLSFFFFVIIGILIYFPLLKKWLKQLISQCFRSSKVTTDCEGRRESKLITVENVAFL</sequence>
<feature type="chain" id="PRO_5045746992" evidence="2">
    <location>
        <begin position="17"/>
        <end position="182"/>
    </location>
</feature>
<feature type="signal peptide" evidence="2">
    <location>
        <begin position="1"/>
        <end position="16"/>
    </location>
</feature>
<keyword evidence="1" id="KW-0812">Transmembrane</keyword>
<gene>
    <name evidence="4" type="primary">LOC136084989</name>
</gene>
<accession>A0ABM4CKZ1</accession>
<evidence type="ECO:0000313" key="3">
    <source>
        <dbReference type="Proteomes" id="UP001652625"/>
    </source>
</evidence>